<feature type="non-terminal residue" evidence="3">
    <location>
        <position position="164"/>
    </location>
</feature>
<accession>X1T3L4</accession>
<comment type="caution">
    <text evidence="3">The sequence shown here is derived from an EMBL/GenBank/DDBJ whole genome shotgun (WGS) entry which is preliminary data.</text>
</comment>
<dbReference type="Pfam" id="PF26554">
    <property type="entry name" value="DUF8182"/>
    <property type="match status" value="1"/>
</dbReference>
<feature type="domain" description="Putative Se/S carrier protein-like" evidence="1">
    <location>
        <begin position="16"/>
        <end position="80"/>
    </location>
</feature>
<proteinExistence type="predicted"/>
<dbReference type="Pfam" id="PF11823">
    <property type="entry name" value="Se_S_carrier"/>
    <property type="match status" value="1"/>
</dbReference>
<sequence>MAFLKRKQKTAFEGGGLILFQSVQDAIRAEKVLKATGYAVRLVAPPPEMRKGCDLAVEINLVEQPGIERLLGQKDVAYISIGPLKAGTSELLQIVKVTDFGDWIMARAGNMKLTFDKKTGVIVNTSGGGCPDIPYLHVELIGKKLAEAPRPRDIGSTLCALMLD</sequence>
<name>X1T3L4_9ZZZZ</name>
<protein>
    <submittedName>
        <fullName evidence="3">Uncharacterized protein</fullName>
    </submittedName>
</protein>
<dbReference type="InterPro" id="IPR058495">
    <property type="entry name" value="DUF8182"/>
</dbReference>
<dbReference type="InterPro" id="IPR021778">
    <property type="entry name" value="Se/S_carrier-like"/>
</dbReference>
<organism evidence="3">
    <name type="scientific">marine sediment metagenome</name>
    <dbReference type="NCBI Taxonomy" id="412755"/>
    <lineage>
        <taxon>unclassified sequences</taxon>
        <taxon>metagenomes</taxon>
        <taxon>ecological metagenomes</taxon>
    </lineage>
</organism>
<dbReference type="EMBL" id="BARW01008243">
    <property type="protein sequence ID" value="GAI82210.1"/>
    <property type="molecule type" value="Genomic_DNA"/>
</dbReference>
<evidence type="ECO:0000259" key="1">
    <source>
        <dbReference type="Pfam" id="PF11823"/>
    </source>
</evidence>
<gene>
    <name evidence="3" type="ORF">S12H4_16967</name>
</gene>
<evidence type="ECO:0000259" key="2">
    <source>
        <dbReference type="Pfam" id="PF26554"/>
    </source>
</evidence>
<evidence type="ECO:0000313" key="3">
    <source>
        <dbReference type="EMBL" id="GAI82210.1"/>
    </source>
</evidence>
<feature type="domain" description="DUF8182" evidence="2">
    <location>
        <begin position="94"/>
        <end position="164"/>
    </location>
</feature>
<reference evidence="3" key="1">
    <citation type="journal article" date="2014" name="Front. Microbiol.">
        <title>High frequency of phylogenetically diverse reductive dehalogenase-homologous genes in deep subseafloor sedimentary metagenomes.</title>
        <authorList>
            <person name="Kawai M."/>
            <person name="Futagami T."/>
            <person name="Toyoda A."/>
            <person name="Takaki Y."/>
            <person name="Nishi S."/>
            <person name="Hori S."/>
            <person name="Arai W."/>
            <person name="Tsubouchi T."/>
            <person name="Morono Y."/>
            <person name="Uchiyama I."/>
            <person name="Ito T."/>
            <person name="Fujiyama A."/>
            <person name="Inagaki F."/>
            <person name="Takami H."/>
        </authorList>
    </citation>
    <scope>NUCLEOTIDE SEQUENCE</scope>
    <source>
        <strain evidence="3">Expedition CK06-06</strain>
    </source>
</reference>
<dbReference type="AlphaFoldDB" id="X1T3L4"/>